<evidence type="ECO:0000256" key="3">
    <source>
        <dbReference type="ARBA" id="ARBA00022552"/>
    </source>
</evidence>
<comment type="similarity">
    <text evidence="2">Belongs to the RNase PH family.</text>
</comment>
<dbReference type="GO" id="GO:0071051">
    <property type="term" value="P:poly(A)-dependent snoRNA 3'-end processing"/>
    <property type="evidence" value="ECO:0007669"/>
    <property type="project" value="TreeGrafter"/>
</dbReference>
<dbReference type="InterPro" id="IPR020568">
    <property type="entry name" value="Ribosomal_Su5_D2-typ_SF"/>
</dbReference>
<dbReference type="InterPro" id="IPR036345">
    <property type="entry name" value="ExoRNase_PH_dom2_sf"/>
</dbReference>
<keyword evidence="5" id="KW-0539">Nucleus</keyword>
<dbReference type="AlphaFoldDB" id="A0AAN7ZMK5"/>
<comment type="caution">
    <text evidence="7">The sequence shown here is derived from an EMBL/GenBank/DDBJ whole genome shotgun (WGS) entry which is preliminary data.</text>
</comment>
<accession>A0AAN7ZMK5</accession>
<evidence type="ECO:0000256" key="2">
    <source>
        <dbReference type="ARBA" id="ARBA00006678"/>
    </source>
</evidence>
<dbReference type="EMBL" id="JAVRBK010000002">
    <property type="protein sequence ID" value="KAK5648257.1"/>
    <property type="molecule type" value="Genomic_DNA"/>
</dbReference>
<dbReference type="GO" id="GO:0016075">
    <property type="term" value="P:rRNA catabolic process"/>
    <property type="evidence" value="ECO:0007669"/>
    <property type="project" value="TreeGrafter"/>
</dbReference>
<evidence type="ECO:0000313" key="8">
    <source>
        <dbReference type="Proteomes" id="UP001329430"/>
    </source>
</evidence>
<name>A0AAN7ZMK5_9COLE</name>
<dbReference type="Gene3D" id="3.30.230.70">
    <property type="entry name" value="GHMP Kinase, N-terminal domain"/>
    <property type="match status" value="1"/>
</dbReference>
<dbReference type="GO" id="GO:0000176">
    <property type="term" value="C:nuclear exosome (RNase complex)"/>
    <property type="evidence" value="ECO:0007669"/>
    <property type="project" value="TreeGrafter"/>
</dbReference>
<dbReference type="GO" id="GO:0034475">
    <property type="term" value="P:U4 snRNA 3'-end processing"/>
    <property type="evidence" value="ECO:0007669"/>
    <property type="project" value="TreeGrafter"/>
</dbReference>
<comment type="subcellular location">
    <subcellularLocation>
        <location evidence="1">Nucleus</location>
    </subcellularLocation>
</comment>
<dbReference type="GO" id="GO:0000177">
    <property type="term" value="C:cytoplasmic exosome (RNase complex)"/>
    <property type="evidence" value="ECO:0007669"/>
    <property type="project" value="TreeGrafter"/>
</dbReference>
<dbReference type="Pfam" id="PF01138">
    <property type="entry name" value="RNase_PH"/>
    <property type="match status" value="1"/>
</dbReference>
<keyword evidence="4" id="KW-0271">Exosome</keyword>
<dbReference type="GO" id="GO:0071028">
    <property type="term" value="P:nuclear mRNA surveillance"/>
    <property type="evidence" value="ECO:0007669"/>
    <property type="project" value="TreeGrafter"/>
</dbReference>
<proteinExistence type="inferred from homology"/>
<evidence type="ECO:0000259" key="6">
    <source>
        <dbReference type="Pfam" id="PF01138"/>
    </source>
</evidence>
<dbReference type="Proteomes" id="UP001329430">
    <property type="component" value="Chromosome 2"/>
</dbReference>
<dbReference type="SUPFAM" id="SSF55666">
    <property type="entry name" value="Ribonuclease PH domain 2-like"/>
    <property type="match status" value="1"/>
</dbReference>
<sequence length="219" mass="23875">MEVENNTNLLMRDVNCKLGIFTRPDGSVFISQGETAVVVGIYGPIEVKLHKMLINKASVETHYCPKSGTPGISDKLCESILHNVCEAALVSTLYPRSSILIIIQEMQNRGGILSCAVNGCCLALLNAGTDMKFLFASSSCGLDDEGNFHLDPDNLFLEKATASFIFVFDSVGKGLIASHTSGSFNLAQYQNALELCKKASEGIFDFYKCMIKKDLQDKI</sequence>
<dbReference type="PANTHER" id="PTHR11953:SF1">
    <property type="entry name" value="EXOSOME COMPLEX COMPONENT RRP46"/>
    <property type="match status" value="1"/>
</dbReference>
<dbReference type="SUPFAM" id="SSF54211">
    <property type="entry name" value="Ribosomal protein S5 domain 2-like"/>
    <property type="match status" value="1"/>
</dbReference>
<evidence type="ECO:0000256" key="4">
    <source>
        <dbReference type="ARBA" id="ARBA00022835"/>
    </source>
</evidence>
<dbReference type="GO" id="GO:0006364">
    <property type="term" value="P:rRNA processing"/>
    <property type="evidence" value="ECO:0007669"/>
    <property type="project" value="UniProtKB-KW"/>
</dbReference>
<protein>
    <recommendedName>
        <fullName evidence="6">Exoribonuclease phosphorolytic domain-containing protein</fullName>
    </recommendedName>
</protein>
<gene>
    <name evidence="7" type="ORF">RI129_003149</name>
</gene>
<dbReference type="PANTHER" id="PTHR11953">
    <property type="entry name" value="EXOSOME COMPLEX COMPONENT"/>
    <property type="match status" value="1"/>
</dbReference>
<keyword evidence="8" id="KW-1185">Reference proteome</keyword>
<dbReference type="CDD" id="cd11372">
    <property type="entry name" value="RNase_PH_RRP46"/>
    <property type="match status" value="1"/>
</dbReference>
<dbReference type="GO" id="GO:0005730">
    <property type="term" value="C:nucleolus"/>
    <property type="evidence" value="ECO:0007669"/>
    <property type="project" value="TreeGrafter"/>
</dbReference>
<evidence type="ECO:0000256" key="1">
    <source>
        <dbReference type="ARBA" id="ARBA00004123"/>
    </source>
</evidence>
<dbReference type="GO" id="GO:0003723">
    <property type="term" value="F:RNA binding"/>
    <property type="evidence" value="ECO:0007669"/>
    <property type="project" value="TreeGrafter"/>
</dbReference>
<evidence type="ECO:0000313" key="7">
    <source>
        <dbReference type="EMBL" id="KAK5648257.1"/>
    </source>
</evidence>
<dbReference type="InterPro" id="IPR001247">
    <property type="entry name" value="ExoRNase_PH_dom1"/>
</dbReference>
<organism evidence="7 8">
    <name type="scientific">Pyrocoelia pectoralis</name>
    <dbReference type="NCBI Taxonomy" id="417401"/>
    <lineage>
        <taxon>Eukaryota</taxon>
        <taxon>Metazoa</taxon>
        <taxon>Ecdysozoa</taxon>
        <taxon>Arthropoda</taxon>
        <taxon>Hexapoda</taxon>
        <taxon>Insecta</taxon>
        <taxon>Pterygota</taxon>
        <taxon>Neoptera</taxon>
        <taxon>Endopterygota</taxon>
        <taxon>Coleoptera</taxon>
        <taxon>Polyphaga</taxon>
        <taxon>Elateriformia</taxon>
        <taxon>Elateroidea</taxon>
        <taxon>Lampyridae</taxon>
        <taxon>Lampyrinae</taxon>
        <taxon>Pyrocoelia</taxon>
    </lineage>
</organism>
<feature type="domain" description="Exoribonuclease phosphorolytic" evidence="6">
    <location>
        <begin position="11"/>
        <end position="128"/>
    </location>
</feature>
<dbReference type="InterPro" id="IPR027408">
    <property type="entry name" value="PNPase/RNase_PH_dom_sf"/>
</dbReference>
<reference evidence="7 8" key="1">
    <citation type="journal article" date="2024" name="Insects">
        <title>An Improved Chromosome-Level Genome Assembly of the Firefly Pyrocoelia pectoralis.</title>
        <authorList>
            <person name="Fu X."/>
            <person name="Meyer-Rochow V.B."/>
            <person name="Ballantyne L."/>
            <person name="Zhu X."/>
        </authorList>
    </citation>
    <scope>NUCLEOTIDE SEQUENCE [LARGE SCALE GENOMIC DNA]</scope>
    <source>
        <strain evidence="7">XCY_ONT2</strain>
    </source>
</reference>
<keyword evidence="3" id="KW-0698">rRNA processing</keyword>
<evidence type="ECO:0000256" key="5">
    <source>
        <dbReference type="ARBA" id="ARBA00023242"/>
    </source>
</evidence>
<dbReference type="InterPro" id="IPR050080">
    <property type="entry name" value="RNase_PH"/>
</dbReference>